<dbReference type="GO" id="GO:0010150">
    <property type="term" value="P:leaf senescence"/>
    <property type="evidence" value="ECO:0007669"/>
    <property type="project" value="UniProtKB-ARBA"/>
</dbReference>
<protein>
    <submittedName>
        <fullName evidence="3">Uncharacterized protein</fullName>
    </submittedName>
</protein>
<sequence length="131" mass="13667">MASTGGNDWREGESTIITIATKKKSENLIIQSILARKLVVSSRKKPLAAAKRAEAVVGGTASSLPVNIPDWVSLGKQSQKPTTKTTTTPNLTPSPQSGMFTGSDDAVPPTTASALFAAASGFFLELTTSFL</sequence>
<accession>A0AA88QUS1</accession>
<evidence type="ECO:0000313" key="4">
    <source>
        <dbReference type="Proteomes" id="UP001187471"/>
    </source>
</evidence>
<feature type="compositionally biased region" description="Low complexity" evidence="2">
    <location>
        <begin position="76"/>
        <end position="97"/>
    </location>
</feature>
<comment type="similarity">
    <text evidence="1">Belongs to the senescence regulator S40 family.</text>
</comment>
<dbReference type="AlphaFoldDB" id="A0AA88QUS1"/>
<organism evidence="3 4">
    <name type="scientific">Escallonia rubra</name>
    <dbReference type="NCBI Taxonomy" id="112253"/>
    <lineage>
        <taxon>Eukaryota</taxon>
        <taxon>Viridiplantae</taxon>
        <taxon>Streptophyta</taxon>
        <taxon>Embryophyta</taxon>
        <taxon>Tracheophyta</taxon>
        <taxon>Spermatophyta</taxon>
        <taxon>Magnoliopsida</taxon>
        <taxon>eudicotyledons</taxon>
        <taxon>Gunneridae</taxon>
        <taxon>Pentapetalae</taxon>
        <taxon>asterids</taxon>
        <taxon>campanulids</taxon>
        <taxon>Escalloniales</taxon>
        <taxon>Escalloniaceae</taxon>
        <taxon>Escallonia</taxon>
    </lineage>
</organism>
<comment type="caution">
    <text evidence="3">The sequence shown here is derived from an EMBL/GenBank/DDBJ whole genome shotgun (WGS) entry which is preliminary data.</text>
</comment>
<evidence type="ECO:0000256" key="1">
    <source>
        <dbReference type="ARBA" id="ARBA00034773"/>
    </source>
</evidence>
<evidence type="ECO:0000256" key="2">
    <source>
        <dbReference type="SAM" id="MobiDB-lite"/>
    </source>
</evidence>
<reference evidence="3" key="1">
    <citation type="submission" date="2022-12" db="EMBL/GenBank/DDBJ databases">
        <title>Draft genome assemblies for two species of Escallonia (Escalloniales).</title>
        <authorList>
            <person name="Chanderbali A."/>
            <person name="Dervinis C."/>
            <person name="Anghel I."/>
            <person name="Soltis D."/>
            <person name="Soltis P."/>
            <person name="Zapata F."/>
        </authorList>
    </citation>
    <scope>NUCLEOTIDE SEQUENCE</scope>
    <source>
        <strain evidence="3">UCBG92.1500</strain>
        <tissue evidence="3">Leaf</tissue>
    </source>
</reference>
<keyword evidence="4" id="KW-1185">Reference proteome</keyword>
<dbReference type="Pfam" id="PF04520">
    <property type="entry name" value="Senescence_reg"/>
    <property type="match status" value="1"/>
</dbReference>
<evidence type="ECO:0000313" key="3">
    <source>
        <dbReference type="EMBL" id="KAK2977419.1"/>
    </source>
</evidence>
<proteinExistence type="inferred from homology"/>
<name>A0AA88QUS1_9ASTE</name>
<dbReference type="InterPro" id="IPR007608">
    <property type="entry name" value="Senescence_reg_S40"/>
</dbReference>
<dbReference type="EMBL" id="JAVXUO010001989">
    <property type="protein sequence ID" value="KAK2977419.1"/>
    <property type="molecule type" value="Genomic_DNA"/>
</dbReference>
<dbReference type="Proteomes" id="UP001187471">
    <property type="component" value="Unassembled WGS sequence"/>
</dbReference>
<feature type="region of interest" description="Disordered" evidence="2">
    <location>
        <begin position="72"/>
        <end position="104"/>
    </location>
</feature>
<gene>
    <name evidence="3" type="ORF">RJ640_004202</name>
</gene>